<comment type="caution">
    <text evidence="1">The sequence shown here is derived from an EMBL/GenBank/DDBJ whole genome shotgun (WGS) entry which is preliminary data.</text>
</comment>
<protein>
    <submittedName>
        <fullName evidence="1">Uncharacterized protein</fullName>
    </submittedName>
</protein>
<reference evidence="1" key="1">
    <citation type="submission" date="2021-05" db="EMBL/GenBank/DDBJ databases">
        <title>Energy efficiency and biological interactions define the core microbiome of deep oligotrophic groundwater.</title>
        <authorList>
            <person name="Mehrshad M."/>
            <person name="Lopez-Fernandez M."/>
            <person name="Bell E."/>
            <person name="Bernier-Latmani R."/>
            <person name="Bertilsson S."/>
            <person name="Dopson M."/>
        </authorList>
    </citation>
    <scope>NUCLEOTIDE SEQUENCE</scope>
    <source>
        <strain evidence="1">Modern_marine.mb.64</strain>
    </source>
</reference>
<name>A0A948W8J1_UNCEI</name>
<dbReference type="AlphaFoldDB" id="A0A948W8J1"/>
<dbReference type="Proteomes" id="UP000777784">
    <property type="component" value="Unassembled WGS sequence"/>
</dbReference>
<sequence>MDGQATQNQGSSDAQGQVLWCDPACDPGVNCPGVTFVTSAIRCLDQAVDGHPQLIVIHFGHVTIDKRGLLVELAEALKRNSHTSSCPVLALLSSRHRSLLESLEIAGVDSARYTEDESEGRRTPLEISHGLGADDRLSHRLEAVCPYLRYREIDADRELIVCGAYLDRMVLGGHRLRKICETKDHCDCQYYLNPRVKA</sequence>
<gene>
    <name evidence="1" type="ORF">KJ970_20895</name>
</gene>
<evidence type="ECO:0000313" key="1">
    <source>
        <dbReference type="EMBL" id="MBU2693385.1"/>
    </source>
</evidence>
<proteinExistence type="predicted"/>
<evidence type="ECO:0000313" key="2">
    <source>
        <dbReference type="Proteomes" id="UP000777784"/>
    </source>
</evidence>
<dbReference type="EMBL" id="JAHJDP010000119">
    <property type="protein sequence ID" value="MBU2693385.1"/>
    <property type="molecule type" value="Genomic_DNA"/>
</dbReference>
<organism evidence="1 2">
    <name type="scientific">Eiseniibacteriota bacterium</name>
    <dbReference type="NCBI Taxonomy" id="2212470"/>
    <lineage>
        <taxon>Bacteria</taxon>
        <taxon>Candidatus Eiseniibacteriota</taxon>
    </lineage>
</organism>
<accession>A0A948W8J1</accession>